<feature type="domain" description="O-methyltransferase C-terminal" evidence="4">
    <location>
        <begin position="205"/>
        <end position="398"/>
    </location>
</feature>
<accession>A0A7D8V1F8</accession>
<dbReference type="SUPFAM" id="SSF46785">
    <property type="entry name" value="Winged helix' DNA-binding domain"/>
    <property type="match status" value="1"/>
</dbReference>
<reference evidence="5 6" key="1">
    <citation type="submission" date="2018-05" db="EMBL/GenBank/DDBJ databases">
        <title>Whole genome sequencing for identification of molecular markers to develop diagnostic detection tools for the regulated plant pathogen Lachnellula willkommii.</title>
        <authorList>
            <person name="Giroux E."/>
            <person name="Bilodeau G."/>
        </authorList>
    </citation>
    <scope>NUCLEOTIDE SEQUENCE [LARGE SCALE GENOMIC DNA]</scope>
    <source>
        <strain evidence="5 6">CBS 625.97</strain>
    </source>
</reference>
<dbReference type="Proteomes" id="UP000481288">
    <property type="component" value="Unassembled WGS sequence"/>
</dbReference>
<dbReference type="PROSITE" id="PS51683">
    <property type="entry name" value="SAM_OMT_II"/>
    <property type="match status" value="1"/>
</dbReference>
<evidence type="ECO:0000256" key="3">
    <source>
        <dbReference type="ARBA" id="ARBA00022691"/>
    </source>
</evidence>
<protein>
    <submittedName>
        <fullName evidence="5">O-methyltransferase aurJ</fullName>
    </submittedName>
</protein>
<dbReference type="InterPro" id="IPR036388">
    <property type="entry name" value="WH-like_DNA-bd_sf"/>
</dbReference>
<dbReference type="EMBL" id="QGMG01000027">
    <property type="protein sequence ID" value="TVY58757.1"/>
    <property type="molecule type" value="Genomic_DNA"/>
</dbReference>
<sequence length="424" mass="47984">MEETVTRNSSIVELANTISQNASKIDEYLRSQGLPTPSFAIDAPPIMTLPPLLMRSRDEILEACTELQALTEGPVAHLTRLTSPTINILMSLQAIYRFKIASSFALGEEVSYEEIAFRCKIDEQDARRLIRMAIANHIFQEPRKGFVAHSAISKFLVHLPLLNQWVGLVCDEMWPSGCRTIEAMIKWPGSQEPQHTAFALVNNGDSYFNALGRVGERSQRFADGMRFLQSAPVFDLAHLFHDLEWDSQSCPSSMVDVGGSQGSVSIEILRRYPLLECEVQDLDETVQTATVPEDVTGRLIFRAHNFFTEQPRKNADVYFLRSILHDWSDKYAVQILKHLVPALKHGSKVILNEVCLPEPNTLPYYHAQLLRGYDLAMKQNFNSKERDADEWRALFQKADSRFNCVAIRCNHGSILSVIEATWGE</sequence>
<proteinExistence type="predicted"/>
<dbReference type="InterPro" id="IPR001077">
    <property type="entry name" value="COMT_C"/>
</dbReference>
<keyword evidence="1 5" id="KW-0489">Methyltransferase</keyword>
<name>A0A7D8V1F8_9HELO</name>
<evidence type="ECO:0000313" key="5">
    <source>
        <dbReference type="EMBL" id="TVY58757.1"/>
    </source>
</evidence>
<dbReference type="AlphaFoldDB" id="A0A7D8V1F8"/>
<organism evidence="5 6">
    <name type="scientific">Lachnellula cervina</name>
    <dbReference type="NCBI Taxonomy" id="1316786"/>
    <lineage>
        <taxon>Eukaryota</taxon>
        <taxon>Fungi</taxon>
        <taxon>Dikarya</taxon>
        <taxon>Ascomycota</taxon>
        <taxon>Pezizomycotina</taxon>
        <taxon>Leotiomycetes</taxon>
        <taxon>Helotiales</taxon>
        <taxon>Lachnaceae</taxon>
        <taxon>Lachnellula</taxon>
    </lineage>
</organism>
<gene>
    <name evidence="5" type="primary">aurJ</name>
    <name evidence="5" type="ORF">LCER1_G001470</name>
</gene>
<dbReference type="InterPro" id="IPR036390">
    <property type="entry name" value="WH_DNA-bd_sf"/>
</dbReference>
<dbReference type="PANTHER" id="PTHR43712:SF12">
    <property type="entry name" value="STERIGMATOCYSTIN 8-O-METHYLTRANSFERASE"/>
    <property type="match status" value="1"/>
</dbReference>
<dbReference type="Gene3D" id="3.40.50.150">
    <property type="entry name" value="Vaccinia Virus protein VP39"/>
    <property type="match status" value="1"/>
</dbReference>
<dbReference type="InterPro" id="IPR029063">
    <property type="entry name" value="SAM-dependent_MTases_sf"/>
</dbReference>
<keyword evidence="3" id="KW-0949">S-adenosyl-L-methionine</keyword>
<evidence type="ECO:0000259" key="4">
    <source>
        <dbReference type="Pfam" id="PF00891"/>
    </source>
</evidence>
<keyword evidence="2 5" id="KW-0808">Transferase</keyword>
<dbReference type="GO" id="GO:0008171">
    <property type="term" value="F:O-methyltransferase activity"/>
    <property type="evidence" value="ECO:0007669"/>
    <property type="project" value="InterPro"/>
</dbReference>
<comment type="caution">
    <text evidence="5">The sequence shown here is derived from an EMBL/GenBank/DDBJ whole genome shotgun (WGS) entry which is preliminary data.</text>
</comment>
<evidence type="ECO:0000313" key="6">
    <source>
        <dbReference type="Proteomes" id="UP000481288"/>
    </source>
</evidence>
<dbReference type="SUPFAM" id="SSF53335">
    <property type="entry name" value="S-adenosyl-L-methionine-dependent methyltransferases"/>
    <property type="match status" value="1"/>
</dbReference>
<dbReference type="OrthoDB" id="1606438at2759"/>
<dbReference type="PANTHER" id="PTHR43712">
    <property type="entry name" value="PUTATIVE (AFU_ORTHOLOGUE AFUA_4G14580)-RELATED"/>
    <property type="match status" value="1"/>
</dbReference>
<keyword evidence="6" id="KW-1185">Reference proteome</keyword>
<evidence type="ECO:0000256" key="2">
    <source>
        <dbReference type="ARBA" id="ARBA00022679"/>
    </source>
</evidence>
<dbReference type="Gene3D" id="1.10.10.10">
    <property type="entry name" value="Winged helix-like DNA-binding domain superfamily/Winged helix DNA-binding domain"/>
    <property type="match status" value="1"/>
</dbReference>
<dbReference type="Pfam" id="PF00891">
    <property type="entry name" value="Methyltransf_2"/>
    <property type="match status" value="1"/>
</dbReference>
<evidence type="ECO:0000256" key="1">
    <source>
        <dbReference type="ARBA" id="ARBA00022603"/>
    </source>
</evidence>
<dbReference type="GO" id="GO:0032259">
    <property type="term" value="P:methylation"/>
    <property type="evidence" value="ECO:0007669"/>
    <property type="project" value="UniProtKB-KW"/>
</dbReference>
<dbReference type="InterPro" id="IPR016461">
    <property type="entry name" value="COMT-like"/>
</dbReference>